<evidence type="ECO:0000256" key="2">
    <source>
        <dbReference type="SAM" id="Phobius"/>
    </source>
</evidence>
<sequence>MALTGERVKQFFEWFLFFAAIFVAISIIYILLAVLLELPKYIKGVVKYIVEYVTRRRVWMRRTQLTEATGGGEIEGDRHDSHITVMPSVPPVSAPISNRRGDQGLRPSTGPMF</sequence>
<name>B0LBX1_9VIRU</name>
<feature type="transmembrane region" description="Helical" evidence="2">
    <location>
        <begin position="14"/>
        <end position="36"/>
    </location>
</feature>
<reference evidence="3 4" key="1">
    <citation type="journal article" date="2008" name="Arch. Virol.">
        <title>Abaca bunchy top virus, a new member of the genus Babuvirus (family Nanoviridae).</title>
        <authorList>
            <person name="Sharman M."/>
            <person name="Thomas J.E."/>
            <person name="Skabo S."/>
            <person name="Holton T.A."/>
        </authorList>
    </citation>
    <scope>NUCLEOTIDE SEQUENCE [LARGE SCALE GENOMIC DNA]</scope>
    <source>
        <strain evidence="3">Q1108</strain>
    </source>
</reference>
<keyword evidence="2" id="KW-0472">Membrane</keyword>
<proteinExistence type="predicted"/>
<evidence type="ECO:0000313" key="3">
    <source>
        <dbReference type="EMBL" id="ABP96958.1"/>
    </source>
</evidence>
<feature type="region of interest" description="Disordered" evidence="1">
    <location>
        <begin position="89"/>
        <end position="113"/>
    </location>
</feature>
<dbReference type="Pfam" id="PF07234">
    <property type="entry name" value="Babuvirus_MP"/>
    <property type="match status" value="1"/>
</dbReference>
<dbReference type="InterPro" id="IPR009871">
    <property type="entry name" value="MP"/>
</dbReference>
<accession>B0LBX1</accession>
<protein>
    <submittedName>
        <fullName evidence="3">Movement protein</fullName>
    </submittedName>
</protein>
<keyword evidence="2" id="KW-1133">Transmembrane helix</keyword>
<evidence type="ECO:0000313" key="4">
    <source>
        <dbReference type="Proteomes" id="UP000282490"/>
    </source>
</evidence>
<dbReference type="Proteomes" id="UP000282490">
    <property type="component" value="Genome"/>
</dbReference>
<organism evidence="3 4">
    <name type="scientific">Babuvirus abacae</name>
    <dbReference type="NCBI Taxonomy" id="438782"/>
    <lineage>
        <taxon>Viruses</taxon>
        <taxon>Monodnaviria</taxon>
        <taxon>Shotokuvirae</taxon>
        <taxon>Cressdnaviricota</taxon>
        <taxon>Arfiviricetes</taxon>
        <taxon>Mulpavirales</taxon>
        <taxon>Nanoviridae</taxon>
        <taxon>Babuvirus</taxon>
    </lineage>
</organism>
<keyword evidence="2" id="KW-0812">Transmembrane</keyword>
<dbReference type="EMBL" id="EF546805">
    <property type="protein sequence ID" value="ABP96958.1"/>
    <property type="molecule type" value="Genomic_DNA"/>
</dbReference>
<evidence type="ECO:0000256" key="1">
    <source>
        <dbReference type="SAM" id="MobiDB-lite"/>
    </source>
</evidence>